<dbReference type="RefSeq" id="XP_002493552.1">
    <property type="nucleotide sequence ID" value="XM_002493507.1"/>
</dbReference>
<dbReference type="InterPro" id="IPR000217">
    <property type="entry name" value="Tubulin"/>
</dbReference>
<keyword evidence="5 9" id="KW-0493">Microtubule</keyword>
<evidence type="ECO:0000256" key="8">
    <source>
        <dbReference type="ARBA" id="ARBA00023212"/>
    </source>
</evidence>
<evidence type="ECO:0000256" key="2">
    <source>
        <dbReference type="ARBA" id="ARBA00009636"/>
    </source>
</evidence>
<dbReference type="Gene3D" id="1.10.287.600">
    <property type="entry name" value="Helix hairpin bin"/>
    <property type="match status" value="1"/>
</dbReference>
<dbReference type="Gene3D" id="3.30.1330.20">
    <property type="entry name" value="Tubulin/FtsZ, C-terminal domain"/>
    <property type="match status" value="1"/>
</dbReference>
<dbReference type="InterPro" id="IPR017975">
    <property type="entry name" value="Tubulin_CS"/>
</dbReference>
<dbReference type="GeneID" id="8201058"/>
<evidence type="ECO:0000313" key="12">
    <source>
        <dbReference type="Proteomes" id="UP000000314"/>
    </source>
</evidence>
<dbReference type="GO" id="GO:0005874">
    <property type="term" value="C:microtubule"/>
    <property type="evidence" value="ECO:0007669"/>
    <property type="project" value="UniProtKB-KW"/>
</dbReference>
<dbReference type="OrthoDB" id="10249382at2759"/>
<sequence>MPGEILTISAGQCGNQVGEQYWNQLCKEHGISSNGTLETDESTNGIPQVFFRKSGNSRFTPRALLIDMEPSVVNGVRSRNDNLFNPRNCYISPEGRGAGNIWTQGFEHATRHVDEFLDMIDKELDFCDSLESFQLIHSVSGGTGSGLGSFLLETLSDRYSKKLLQTHSIFPDTKTSDVVVQPYNVVLTLKRLIQEADATMVFDNPALMSIANSNLDIDDVSIKETNQLISTVISTLSSTIRFPSYSYNSTTSILSTLIPTPDLHFLIPSYTPFTQDFISHPKQFRKTTGYDIILELLDPKLQMIRSRNTTNNMNLSVLDFIRGDVKATDVQKALVKAQQRIQFVPWTGSTIHLALAARPPKFQNTNVTGMMVKNSTEITGLFESLLSNYNRLRAKNAFIANYEESALELNMDIKEELDESYQLVLNLIDEYSASKTMSYVEDSDVDNPDDDLNIE</sequence>
<accession>C4R6Z8</accession>
<dbReference type="GO" id="GO:0007020">
    <property type="term" value="P:microtubule nucleation"/>
    <property type="evidence" value="ECO:0007669"/>
    <property type="project" value="InterPro"/>
</dbReference>
<keyword evidence="8" id="KW-0206">Cytoskeleton</keyword>
<dbReference type="Proteomes" id="UP000000314">
    <property type="component" value="Chromosome 4"/>
</dbReference>
<dbReference type="STRING" id="644223.C4R6Z8"/>
<evidence type="ECO:0000259" key="10">
    <source>
        <dbReference type="SMART" id="SM00864"/>
    </source>
</evidence>
<dbReference type="SMR" id="C4R6Z8"/>
<keyword evidence="7 9" id="KW-0342">GTP-binding</keyword>
<dbReference type="EMBL" id="FN392322">
    <property type="protein sequence ID" value="CAY71373.1"/>
    <property type="molecule type" value="Genomic_DNA"/>
</dbReference>
<dbReference type="PRINTS" id="PR01161">
    <property type="entry name" value="TUBULIN"/>
</dbReference>
<dbReference type="PROSITE" id="PS00227">
    <property type="entry name" value="TUBULIN"/>
    <property type="match status" value="1"/>
</dbReference>
<reference evidence="11 12" key="1">
    <citation type="journal article" date="2009" name="Nat. Biotechnol.">
        <title>Genome sequence of the recombinant protein production host Pichia pastoris.</title>
        <authorList>
            <person name="De Schutter K."/>
            <person name="Lin Y.C."/>
            <person name="Tiels P."/>
            <person name="Van Hecke A."/>
            <person name="Glinka S."/>
            <person name="Weber-Lehmann J."/>
            <person name="Rouze P."/>
            <person name="Van de Peer Y."/>
            <person name="Callewaert N."/>
        </authorList>
    </citation>
    <scope>NUCLEOTIDE SEQUENCE [LARGE SCALE GENOMIC DNA]</scope>
    <source>
        <strain evidence="12">GS115 / ATCC 20864</strain>
    </source>
</reference>
<evidence type="ECO:0000256" key="4">
    <source>
        <dbReference type="ARBA" id="ARBA00022490"/>
    </source>
</evidence>
<feature type="domain" description="Tubulin/FtsZ GTPase" evidence="10">
    <location>
        <begin position="47"/>
        <end position="244"/>
    </location>
</feature>
<evidence type="ECO:0000256" key="9">
    <source>
        <dbReference type="RuleBase" id="RU000352"/>
    </source>
</evidence>
<evidence type="ECO:0000313" key="11">
    <source>
        <dbReference type="EMBL" id="CAY71373.1"/>
    </source>
</evidence>
<comment type="function">
    <text evidence="9">Tubulin is the major constituent of microtubules, protein filaments consisting of alpha- and beta-tubulin heterodimers. Gamma-tubulin is a key component of the gamma-tubulin ring complex (gTuRC) which mediates microtubule nucleation. The gTuRC regulates the minus-end nucleation of alpha-beta tubulin heterodimers that grow into microtubule protafilaments, a critical step in centrosome duplication and spindle formation.</text>
</comment>
<dbReference type="SMART" id="SM00864">
    <property type="entry name" value="Tubulin"/>
    <property type="match status" value="1"/>
</dbReference>
<comment type="subcellular location">
    <subcellularLocation>
        <location evidence="1">Cytoplasm</location>
        <location evidence="1">Cytoskeleton</location>
        <location evidence="1">Microtubule organizing center</location>
    </subcellularLocation>
</comment>
<dbReference type="HOGENOM" id="CLU_015718_1_0_1"/>
<organism evidence="11 12">
    <name type="scientific">Komagataella phaffii (strain GS115 / ATCC 20864)</name>
    <name type="common">Yeast</name>
    <name type="synonym">Pichia pastoris</name>
    <dbReference type="NCBI Taxonomy" id="644223"/>
    <lineage>
        <taxon>Eukaryota</taxon>
        <taxon>Fungi</taxon>
        <taxon>Dikarya</taxon>
        <taxon>Ascomycota</taxon>
        <taxon>Saccharomycotina</taxon>
        <taxon>Pichiomycetes</taxon>
        <taxon>Pichiales</taxon>
        <taxon>Pichiaceae</taxon>
        <taxon>Komagataella</taxon>
    </lineage>
</organism>
<dbReference type="AlphaFoldDB" id="C4R6Z8"/>
<dbReference type="InterPro" id="IPR023123">
    <property type="entry name" value="Tubulin_C"/>
</dbReference>
<dbReference type="PRINTS" id="PR01164">
    <property type="entry name" value="GAMMATUBULIN"/>
</dbReference>
<evidence type="ECO:0000256" key="1">
    <source>
        <dbReference type="ARBA" id="ARBA00004267"/>
    </source>
</evidence>
<dbReference type="PANTHER" id="PTHR11588">
    <property type="entry name" value="TUBULIN"/>
    <property type="match status" value="1"/>
</dbReference>
<keyword evidence="4" id="KW-0963">Cytoplasm</keyword>
<dbReference type="GO" id="GO:0005525">
    <property type="term" value="F:GTP binding"/>
    <property type="evidence" value="ECO:0007669"/>
    <property type="project" value="UniProtKB-UniRule"/>
</dbReference>
<dbReference type="OMA" id="HRYISIL"/>
<dbReference type="Pfam" id="PF00091">
    <property type="entry name" value="Tubulin"/>
    <property type="match status" value="1"/>
</dbReference>
<evidence type="ECO:0000256" key="6">
    <source>
        <dbReference type="ARBA" id="ARBA00022741"/>
    </source>
</evidence>
<dbReference type="SUPFAM" id="SSF55307">
    <property type="entry name" value="Tubulin C-terminal domain-like"/>
    <property type="match status" value="1"/>
</dbReference>
<name>C4R6Z8_KOMPG</name>
<proteinExistence type="inferred from homology"/>
<gene>
    <name evidence="11" type="ordered locus">PAS_chr4_0148</name>
</gene>
<dbReference type="Pfam" id="PF03953">
    <property type="entry name" value="Tubulin_C"/>
    <property type="match status" value="1"/>
</dbReference>
<dbReference type="KEGG" id="ppa:PAS_chr4_0148"/>
<dbReference type="GO" id="GO:0031122">
    <property type="term" value="P:cytoplasmic microtubule organization"/>
    <property type="evidence" value="ECO:0007669"/>
    <property type="project" value="InterPro"/>
</dbReference>
<dbReference type="eggNOG" id="KOG1374">
    <property type="taxonomic scope" value="Eukaryota"/>
</dbReference>
<dbReference type="Gene3D" id="3.40.50.1440">
    <property type="entry name" value="Tubulin/FtsZ, GTPase domain"/>
    <property type="match status" value="1"/>
</dbReference>
<dbReference type="InParanoid" id="C4R6Z8"/>
<comment type="similarity">
    <text evidence="2 9">Belongs to the tubulin family.</text>
</comment>
<evidence type="ECO:0000256" key="3">
    <source>
        <dbReference type="ARBA" id="ARBA00018848"/>
    </source>
</evidence>
<dbReference type="InterPro" id="IPR008280">
    <property type="entry name" value="Tub_FtsZ_C"/>
</dbReference>
<dbReference type="FunCoup" id="C4R6Z8">
    <property type="interactions" value="688"/>
</dbReference>
<protein>
    <recommendedName>
        <fullName evidence="3 9">Tubulin gamma chain</fullName>
    </recommendedName>
</protein>
<evidence type="ECO:0000256" key="5">
    <source>
        <dbReference type="ARBA" id="ARBA00022701"/>
    </source>
</evidence>
<keyword evidence="6 9" id="KW-0547">Nucleotide-binding</keyword>
<dbReference type="CDD" id="cd02188">
    <property type="entry name" value="gamma_tubulin"/>
    <property type="match status" value="1"/>
</dbReference>
<keyword evidence="12" id="KW-1185">Reference proteome</keyword>
<dbReference type="SUPFAM" id="SSF52490">
    <property type="entry name" value="Tubulin nucleotide-binding domain-like"/>
    <property type="match status" value="1"/>
</dbReference>
<dbReference type="InterPro" id="IPR003008">
    <property type="entry name" value="Tubulin_FtsZ_GTPase"/>
</dbReference>
<dbReference type="InterPro" id="IPR037103">
    <property type="entry name" value="Tubulin/FtsZ-like_C"/>
</dbReference>
<dbReference type="InterPro" id="IPR018316">
    <property type="entry name" value="Tubulin/FtsZ_2-layer-sand-dom"/>
</dbReference>
<dbReference type="InterPro" id="IPR036525">
    <property type="entry name" value="Tubulin/FtsZ_GTPase_sf"/>
</dbReference>
<evidence type="ECO:0000256" key="7">
    <source>
        <dbReference type="ARBA" id="ARBA00023134"/>
    </source>
</evidence>
<dbReference type="InterPro" id="IPR002454">
    <property type="entry name" value="Gamma_tubulin"/>
</dbReference>
<dbReference type="GO" id="GO:0000930">
    <property type="term" value="C:gamma-tubulin complex"/>
    <property type="evidence" value="ECO:0007669"/>
    <property type="project" value="InterPro"/>
</dbReference>